<keyword evidence="5" id="KW-0966">Cell projection</keyword>
<dbReference type="InterPro" id="IPR010930">
    <property type="entry name" value="Flg_bb/hook_C_dom"/>
</dbReference>
<dbReference type="PANTHER" id="PTHR30435:SF19">
    <property type="entry name" value="FLAGELLAR BASAL-BODY ROD PROTEIN FLGG"/>
    <property type="match status" value="1"/>
</dbReference>
<protein>
    <submittedName>
        <fullName evidence="5">Flagellar basal body rod protein FlgG</fullName>
    </submittedName>
</protein>
<feature type="domain" description="Flagellar basal-body/hook protein C-terminal" evidence="3">
    <location>
        <begin position="232"/>
        <end position="277"/>
    </location>
</feature>
<evidence type="ECO:0000256" key="2">
    <source>
        <dbReference type="RuleBase" id="RU362116"/>
    </source>
</evidence>
<evidence type="ECO:0000313" key="5">
    <source>
        <dbReference type="EMBL" id="MDQ0189395.1"/>
    </source>
</evidence>
<evidence type="ECO:0000256" key="1">
    <source>
        <dbReference type="ARBA" id="ARBA00009677"/>
    </source>
</evidence>
<dbReference type="NCBIfam" id="TIGR03506">
    <property type="entry name" value="FlgEFG_subfam"/>
    <property type="match status" value="1"/>
</dbReference>
<evidence type="ECO:0000259" key="4">
    <source>
        <dbReference type="Pfam" id="PF22692"/>
    </source>
</evidence>
<feature type="domain" description="Flagellar hook protein FlgE/F/G-like D1" evidence="4">
    <location>
        <begin position="96"/>
        <end position="167"/>
    </location>
</feature>
<keyword evidence="2" id="KW-0975">Bacterial flagellum</keyword>
<dbReference type="Proteomes" id="UP001232973">
    <property type="component" value="Unassembled WGS sequence"/>
</dbReference>
<dbReference type="RefSeq" id="WP_274457058.1">
    <property type="nucleotide sequence ID" value="NZ_CP067097.1"/>
</dbReference>
<keyword evidence="6" id="KW-1185">Reference proteome</keyword>
<dbReference type="InterPro" id="IPR020013">
    <property type="entry name" value="Flagellar_FlgE/F/G"/>
</dbReference>
<evidence type="ECO:0000313" key="6">
    <source>
        <dbReference type="Proteomes" id="UP001232973"/>
    </source>
</evidence>
<reference evidence="5 6" key="1">
    <citation type="submission" date="2023-07" db="EMBL/GenBank/DDBJ databases">
        <title>Genomic Encyclopedia of Type Strains, Phase IV (KMG-IV): sequencing the most valuable type-strain genomes for metagenomic binning, comparative biology and taxonomic classification.</title>
        <authorList>
            <person name="Goeker M."/>
        </authorList>
    </citation>
    <scope>NUCLEOTIDE SEQUENCE [LARGE SCALE GENOMIC DNA]</scope>
    <source>
        <strain evidence="5 6">DSM 4006</strain>
    </source>
</reference>
<dbReference type="SUPFAM" id="SSF117143">
    <property type="entry name" value="Flagellar hook protein flgE"/>
    <property type="match status" value="1"/>
</dbReference>
<sequence>MQAFSASLSGMQAGLKWLDNIGNNVANEDTPGFAENTQSFEDALTSAVTANATAPGVAGRLTPPGWNGGTGVVATATENNFAQMPLETTGNQTDLAINGSGFFLVRGANGQIELTKAGNFQWSKNAAGQFELTTPTGEAVLDTNGNPIVEPTHPTGSFSVGPDGTVSFGSGGASSGTARQQRIAIAEIPLPNISLVAQSNNVFTVQPGFTPRIVNAAGGAGGAATAAAGTIQQGALAMSNVDLTVQMTDMIQAQQMFAINEEALQLTNQMQQDASSLQG</sequence>
<proteinExistence type="inferred from homology"/>
<gene>
    <name evidence="5" type="ORF">J2S03_001227</name>
</gene>
<organism evidence="5 6">
    <name type="scientific">Alicyclobacillus cycloheptanicus</name>
    <dbReference type="NCBI Taxonomy" id="1457"/>
    <lineage>
        <taxon>Bacteria</taxon>
        <taxon>Bacillati</taxon>
        <taxon>Bacillota</taxon>
        <taxon>Bacilli</taxon>
        <taxon>Bacillales</taxon>
        <taxon>Alicyclobacillaceae</taxon>
        <taxon>Alicyclobacillus</taxon>
    </lineage>
</organism>
<dbReference type="EMBL" id="JAUSTP010000007">
    <property type="protein sequence ID" value="MDQ0189395.1"/>
    <property type="molecule type" value="Genomic_DNA"/>
</dbReference>
<dbReference type="PANTHER" id="PTHR30435">
    <property type="entry name" value="FLAGELLAR PROTEIN"/>
    <property type="match status" value="1"/>
</dbReference>
<keyword evidence="5" id="KW-0282">Flagellum</keyword>
<comment type="similarity">
    <text evidence="1 2">Belongs to the flagella basal body rod proteins family.</text>
</comment>
<keyword evidence="5" id="KW-0969">Cilium</keyword>
<comment type="subcellular location">
    <subcellularLocation>
        <location evidence="2">Bacterial flagellum basal body</location>
    </subcellularLocation>
</comment>
<accession>A0ABT9XH16</accession>
<dbReference type="InterPro" id="IPR053967">
    <property type="entry name" value="LlgE_F_G-like_D1"/>
</dbReference>
<comment type="caution">
    <text evidence="5">The sequence shown here is derived from an EMBL/GenBank/DDBJ whole genome shotgun (WGS) entry which is preliminary data.</text>
</comment>
<name>A0ABT9XH16_9BACL</name>
<dbReference type="Pfam" id="PF06429">
    <property type="entry name" value="Flg_bbr_C"/>
    <property type="match status" value="1"/>
</dbReference>
<evidence type="ECO:0000259" key="3">
    <source>
        <dbReference type="Pfam" id="PF06429"/>
    </source>
</evidence>
<dbReference type="Pfam" id="PF22692">
    <property type="entry name" value="LlgE_F_G_D1"/>
    <property type="match status" value="1"/>
</dbReference>
<dbReference type="InterPro" id="IPR037925">
    <property type="entry name" value="FlgE/F/G-like"/>
</dbReference>